<proteinExistence type="predicted"/>
<feature type="signal peptide" evidence="1">
    <location>
        <begin position="1"/>
        <end position="23"/>
    </location>
</feature>
<accession>A0ABV0G8X6</accession>
<evidence type="ECO:0000313" key="3">
    <source>
        <dbReference type="Proteomes" id="UP001462640"/>
    </source>
</evidence>
<protein>
    <recommendedName>
        <fullName evidence="4">DUF2147 domain-containing protein</fullName>
    </recommendedName>
</protein>
<name>A0ABV0G8X6_9BURK</name>
<sequence>MKRKWTALCLALVAALGLSAAWARPSYGVRLEFLDGQGQVVGGLARSCIGQTYDRWGSVTANQRVVDSWECP</sequence>
<reference evidence="2 3" key="1">
    <citation type="submission" date="2024-05" db="EMBL/GenBank/DDBJ databases">
        <title>Roseateles sp. 2.12 16S ribosomal RNA gene Genome sequencing and assembly.</title>
        <authorList>
            <person name="Woo H."/>
        </authorList>
    </citation>
    <scope>NUCLEOTIDE SEQUENCE [LARGE SCALE GENOMIC DNA]</scope>
    <source>
        <strain evidence="2 3">2.12</strain>
    </source>
</reference>
<gene>
    <name evidence="2" type="ORF">ABDJ40_01880</name>
</gene>
<evidence type="ECO:0008006" key="4">
    <source>
        <dbReference type="Google" id="ProtNLM"/>
    </source>
</evidence>
<keyword evidence="1" id="KW-0732">Signal</keyword>
<comment type="caution">
    <text evidence="2">The sequence shown here is derived from an EMBL/GenBank/DDBJ whole genome shotgun (WGS) entry which is preliminary data.</text>
</comment>
<evidence type="ECO:0000256" key="1">
    <source>
        <dbReference type="SAM" id="SignalP"/>
    </source>
</evidence>
<dbReference type="Proteomes" id="UP001462640">
    <property type="component" value="Unassembled WGS sequence"/>
</dbReference>
<dbReference type="EMBL" id="JBDPZC010000001">
    <property type="protein sequence ID" value="MEO3711511.1"/>
    <property type="molecule type" value="Genomic_DNA"/>
</dbReference>
<keyword evidence="3" id="KW-1185">Reference proteome</keyword>
<feature type="chain" id="PRO_5046867936" description="DUF2147 domain-containing protein" evidence="1">
    <location>
        <begin position="24"/>
        <end position="72"/>
    </location>
</feature>
<dbReference type="RefSeq" id="WP_347605384.1">
    <property type="nucleotide sequence ID" value="NZ_JBDPZC010000001.1"/>
</dbReference>
<evidence type="ECO:0000313" key="2">
    <source>
        <dbReference type="EMBL" id="MEO3711511.1"/>
    </source>
</evidence>
<organism evidence="2 3">
    <name type="scientific">Roseateles flavus</name>
    <dbReference type="NCBI Taxonomy" id="3149041"/>
    <lineage>
        <taxon>Bacteria</taxon>
        <taxon>Pseudomonadati</taxon>
        <taxon>Pseudomonadota</taxon>
        <taxon>Betaproteobacteria</taxon>
        <taxon>Burkholderiales</taxon>
        <taxon>Sphaerotilaceae</taxon>
        <taxon>Roseateles</taxon>
    </lineage>
</organism>